<evidence type="ECO:0000313" key="4">
    <source>
        <dbReference type="Proteomes" id="UP000298588"/>
    </source>
</evidence>
<feature type="compositionally biased region" description="Basic residues" evidence="1">
    <location>
        <begin position="100"/>
        <end position="113"/>
    </location>
</feature>
<sequence>MIDRRHLFTLMAALAVTGPALAQLPPVQPDGGAGGSSSSGGAMGGGMSADDENAQGVEAGREGPMRPSPANRQRGLQDSQVRGTPRPTPQRQPSRPAPQPRRRRIRRQRRRTQ</sequence>
<protein>
    <submittedName>
        <fullName evidence="3">Uncharacterized protein</fullName>
    </submittedName>
</protein>
<organism evidence="3 4">
    <name type="scientific">Phreatobacter aquaticus</name>
    <dbReference type="NCBI Taxonomy" id="2570229"/>
    <lineage>
        <taxon>Bacteria</taxon>
        <taxon>Pseudomonadati</taxon>
        <taxon>Pseudomonadota</taxon>
        <taxon>Alphaproteobacteria</taxon>
        <taxon>Hyphomicrobiales</taxon>
        <taxon>Phreatobacteraceae</taxon>
        <taxon>Phreatobacter</taxon>
    </lineage>
</organism>
<dbReference type="KEGG" id="paqt:E8L99_17050"/>
<feature type="region of interest" description="Disordered" evidence="1">
    <location>
        <begin position="22"/>
        <end position="113"/>
    </location>
</feature>
<evidence type="ECO:0000256" key="2">
    <source>
        <dbReference type="SAM" id="SignalP"/>
    </source>
</evidence>
<feature type="compositionally biased region" description="Pro residues" evidence="1">
    <location>
        <begin position="86"/>
        <end position="99"/>
    </location>
</feature>
<feature type="signal peptide" evidence="2">
    <location>
        <begin position="1"/>
        <end position="22"/>
    </location>
</feature>
<feature type="compositionally biased region" description="Polar residues" evidence="1">
    <location>
        <begin position="70"/>
        <end position="81"/>
    </location>
</feature>
<accession>A0A4D7QTK5</accession>
<dbReference type="EMBL" id="CP039865">
    <property type="protein sequence ID" value="QCK87342.1"/>
    <property type="molecule type" value="Genomic_DNA"/>
</dbReference>
<name>A0A4D7QTK5_9HYPH</name>
<dbReference type="Proteomes" id="UP000298588">
    <property type="component" value="Chromosome"/>
</dbReference>
<dbReference type="AlphaFoldDB" id="A0A4D7QTK5"/>
<feature type="chain" id="PRO_5020298471" evidence="2">
    <location>
        <begin position="23"/>
        <end position="113"/>
    </location>
</feature>
<evidence type="ECO:0000256" key="1">
    <source>
        <dbReference type="SAM" id="MobiDB-lite"/>
    </source>
</evidence>
<dbReference type="RefSeq" id="WP_137100671.1">
    <property type="nucleotide sequence ID" value="NZ_CP039865.1"/>
</dbReference>
<gene>
    <name evidence="3" type="ORF">E8L99_17050</name>
</gene>
<keyword evidence="2" id="KW-0732">Signal</keyword>
<feature type="compositionally biased region" description="Gly residues" evidence="1">
    <location>
        <begin position="31"/>
        <end position="47"/>
    </location>
</feature>
<reference evidence="3 4" key="1">
    <citation type="submission" date="2019-04" db="EMBL/GenBank/DDBJ databases">
        <title>Phreatobacter aquaticus sp. nov.</title>
        <authorList>
            <person name="Choi A."/>
            <person name="Baek K."/>
        </authorList>
    </citation>
    <scope>NUCLEOTIDE SEQUENCE [LARGE SCALE GENOMIC DNA]</scope>
    <source>
        <strain evidence="3 4">NMCR1094</strain>
    </source>
</reference>
<proteinExistence type="predicted"/>
<evidence type="ECO:0000313" key="3">
    <source>
        <dbReference type="EMBL" id="QCK87342.1"/>
    </source>
</evidence>
<keyword evidence="4" id="KW-1185">Reference proteome</keyword>